<dbReference type="PANTHER" id="PTHR43037:SF3">
    <property type="entry name" value="FERULOYL ESTERASE B"/>
    <property type="match status" value="1"/>
</dbReference>
<evidence type="ECO:0000256" key="3">
    <source>
        <dbReference type="ARBA" id="ARBA00022525"/>
    </source>
</evidence>
<dbReference type="AlphaFoldDB" id="A0A9P5HGV0"/>
<name>A0A9P5HGV0_9HYPO</name>
<evidence type="ECO:0000313" key="10">
    <source>
        <dbReference type="EMBL" id="KAF7550655.1"/>
    </source>
</evidence>
<dbReference type="GO" id="GO:0045493">
    <property type="term" value="P:xylan catabolic process"/>
    <property type="evidence" value="ECO:0007669"/>
    <property type="project" value="UniProtKB-UniRule"/>
</dbReference>
<dbReference type="SUPFAM" id="SSF53474">
    <property type="entry name" value="alpha/beta-Hydrolases"/>
    <property type="match status" value="2"/>
</dbReference>
<evidence type="ECO:0000313" key="11">
    <source>
        <dbReference type="Proteomes" id="UP000722485"/>
    </source>
</evidence>
<dbReference type="Proteomes" id="UP000722485">
    <property type="component" value="Unassembled WGS sequence"/>
</dbReference>
<dbReference type="NCBIfam" id="TIGR01840">
    <property type="entry name" value="esterase_phb"/>
    <property type="match status" value="1"/>
</dbReference>
<evidence type="ECO:0000256" key="1">
    <source>
        <dbReference type="ARBA" id="ARBA00004613"/>
    </source>
</evidence>
<reference evidence="10" key="1">
    <citation type="submission" date="2020-03" db="EMBL/GenBank/DDBJ databases">
        <title>Draft Genome Sequence of Cylindrodendrum hubeiense.</title>
        <authorList>
            <person name="Buettner E."/>
            <person name="Kellner H."/>
        </authorList>
    </citation>
    <scope>NUCLEOTIDE SEQUENCE</scope>
    <source>
        <strain evidence="10">IHI 201604</strain>
    </source>
</reference>
<organism evidence="10 11">
    <name type="scientific">Cylindrodendrum hubeiense</name>
    <dbReference type="NCBI Taxonomy" id="595255"/>
    <lineage>
        <taxon>Eukaryota</taxon>
        <taxon>Fungi</taxon>
        <taxon>Dikarya</taxon>
        <taxon>Ascomycota</taxon>
        <taxon>Pezizomycotina</taxon>
        <taxon>Sordariomycetes</taxon>
        <taxon>Hypocreomycetidae</taxon>
        <taxon>Hypocreales</taxon>
        <taxon>Nectriaceae</taxon>
        <taxon>Cylindrodendrum</taxon>
    </lineage>
</organism>
<protein>
    <recommendedName>
        <fullName evidence="9">Carboxylic ester hydrolase</fullName>
        <ecNumber evidence="9">3.1.1.-</ecNumber>
    </recommendedName>
</protein>
<keyword evidence="3 9" id="KW-0964">Secreted</keyword>
<evidence type="ECO:0000256" key="5">
    <source>
        <dbReference type="ARBA" id="ARBA00022801"/>
    </source>
</evidence>
<dbReference type="Gene3D" id="3.40.50.1820">
    <property type="entry name" value="alpha/beta hydrolase"/>
    <property type="match status" value="1"/>
</dbReference>
<evidence type="ECO:0000256" key="9">
    <source>
        <dbReference type="RuleBase" id="RU367147"/>
    </source>
</evidence>
<dbReference type="InterPro" id="IPR010126">
    <property type="entry name" value="Esterase_phb"/>
</dbReference>
<evidence type="ECO:0000256" key="6">
    <source>
        <dbReference type="ARBA" id="ARBA00023180"/>
    </source>
</evidence>
<comment type="function">
    <text evidence="9">Esterase involved in the hydrolysis of xylan, a major structural heterogeneous polysaccharide found in plant biomass representing the second most abundant polysaccharide in the biosphere, after cellulose.</text>
</comment>
<keyword evidence="2 9" id="KW-0719">Serine esterase</keyword>
<dbReference type="InterPro" id="IPR050955">
    <property type="entry name" value="Plant_Biomass_Hydrol_Est"/>
</dbReference>
<dbReference type="OrthoDB" id="2425929at2759"/>
<evidence type="ECO:0000256" key="8">
    <source>
        <dbReference type="ARBA" id="ARBA00023326"/>
    </source>
</evidence>
<dbReference type="PANTHER" id="PTHR43037">
    <property type="entry name" value="UNNAMED PRODUCT-RELATED"/>
    <property type="match status" value="1"/>
</dbReference>
<dbReference type="GO" id="GO:0052689">
    <property type="term" value="F:carboxylic ester hydrolase activity"/>
    <property type="evidence" value="ECO:0007669"/>
    <property type="project" value="UniProtKB-KW"/>
</dbReference>
<sequence length="257" mass="27606">MQIYVPETLASNPPIVLALHGCFGSGEDYFAQAGYDSYAESLGALLIFPTSQKDFNCWDVASAAALSHGNQADNEVLVNMVNYAIETYSADPSRVFVTGSSSGCMMTNILCATYPEVFSAATCYSGVAAGCFAGSPGSSPITSNRSCANGEVQKTGDEWAAQVHAMYPGYSGNYPSLKTWHGTADSLVFYQNLKEQIKLWSTVFGVEFSNNETSTPEIDYTTMVFGDGKQFEAVSAVGVGHTVPIHQESDFEWFGLL</sequence>
<dbReference type="EMBL" id="JAANBB010000094">
    <property type="protein sequence ID" value="KAF7550655.1"/>
    <property type="molecule type" value="Genomic_DNA"/>
</dbReference>
<keyword evidence="8 9" id="KW-0624">Polysaccharide degradation</keyword>
<keyword evidence="7 9" id="KW-0119">Carbohydrate metabolism</keyword>
<comment type="caution">
    <text evidence="10">The sequence shown here is derived from an EMBL/GenBank/DDBJ whole genome shotgun (WGS) entry which is preliminary data.</text>
</comment>
<evidence type="ECO:0000256" key="7">
    <source>
        <dbReference type="ARBA" id="ARBA00023277"/>
    </source>
</evidence>
<comment type="similarity">
    <text evidence="9">Belongs to the carbohydrate esterase 1 (CE1) family.</text>
</comment>
<proteinExistence type="inferred from homology"/>
<evidence type="ECO:0000256" key="2">
    <source>
        <dbReference type="ARBA" id="ARBA00022487"/>
    </source>
</evidence>
<dbReference type="InterPro" id="IPR029058">
    <property type="entry name" value="AB_hydrolase_fold"/>
</dbReference>
<dbReference type="GO" id="GO:0005576">
    <property type="term" value="C:extracellular region"/>
    <property type="evidence" value="ECO:0007669"/>
    <property type="project" value="UniProtKB-SubCell"/>
</dbReference>
<gene>
    <name evidence="10" type="ORF">G7Z17_g5565</name>
</gene>
<keyword evidence="11" id="KW-1185">Reference proteome</keyword>
<keyword evidence="4" id="KW-0732">Signal</keyword>
<dbReference type="EC" id="3.1.1.-" evidence="9"/>
<comment type="subcellular location">
    <subcellularLocation>
        <location evidence="1 9">Secreted</location>
    </subcellularLocation>
</comment>
<dbReference type="Pfam" id="PF10503">
    <property type="entry name" value="Esterase_PHB"/>
    <property type="match status" value="1"/>
</dbReference>
<keyword evidence="5 9" id="KW-0378">Hydrolase</keyword>
<accession>A0A9P5HGV0</accession>
<keyword evidence="6" id="KW-0325">Glycoprotein</keyword>
<evidence type="ECO:0000256" key="4">
    <source>
        <dbReference type="ARBA" id="ARBA00022729"/>
    </source>
</evidence>